<keyword evidence="1" id="KW-0812">Transmembrane</keyword>
<dbReference type="RefSeq" id="WP_265764675.1">
    <property type="nucleotide sequence ID" value="NZ_JAGGJA010000002.1"/>
</dbReference>
<name>A0ABT3PJ61_9BACT</name>
<feature type="transmembrane region" description="Helical" evidence="1">
    <location>
        <begin position="12"/>
        <end position="36"/>
    </location>
</feature>
<dbReference type="InterPro" id="IPR010559">
    <property type="entry name" value="Sig_transdc_His_kin_internal"/>
</dbReference>
<reference evidence="3 4" key="1">
    <citation type="submission" date="2021-03" db="EMBL/GenBank/DDBJ databases">
        <title>Aliifodinibius sp. nov., a new bacterium isolated from saline soil.</title>
        <authorList>
            <person name="Galisteo C."/>
            <person name="De La Haba R."/>
            <person name="Sanchez-Porro C."/>
            <person name="Ventosa A."/>
        </authorList>
    </citation>
    <scope>NUCLEOTIDE SEQUENCE [LARGE SCALE GENOMIC DNA]</scope>
    <source>
        <strain evidence="3 4">1BSP15-2V2</strain>
    </source>
</reference>
<evidence type="ECO:0000313" key="4">
    <source>
        <dbReference type="Proteomes" id="UP001207918"/>
    </source>
</evidence>
<dbReference type="PANTHER" id="PTHR34220">
    <property type="entry name" value="SENSOR HISTIDINE KINASE YPDA"/>
    <property type="match status" value="1"/>
</dbReference>
<dbReference type="PANTHER" id="PTHR34220:SF7">
    <property type="entry name" value="SENSOR HISTIDINE KINASE YPDA"/>
    <property type="match status" value="1"/>
</dbReference>
<keyword evidence="1" id="KW-1133">Transmembrane helix</keyword>
<feature type="domain" description="Signal transduction histidine kinase internal region" evidence="2">
    <location>
        <begin position="167"/>
        <end position="244"/>
    </location>
</feature>
<evidence type="ECO:0000256" key="1">
    <source>
        <dbReference type="SAM" id="Phobius"/>
    </source>
</evidence>
<feature type="transmembrane region" description="Helical" evidence="1">
    <location>
        <begin position="48"/>
        <end position="68"/>
    </location>
</feature>
<accession>A0ABT3PJ61</accession>
<keyword evidence="3" id="KW-0808">Transferase</keyword>
<feature type="transmembrane region" description="Helical" evidence="1">
    <location>
        <begin position="122"/>
        <end position="143"/>
    </location>
</feature>
<evidence type="ECO:0000259" key="2">
    <source>
        <dbReference type="Pfam" id="PF06580"/>
    </source>
</evidence>
<sequence length="375" mass="42856">MEVLSLKKKALKLLMVGGIWGIVILLISLMTLFSFFQEGTPIGVIDAIIFEFWCIIPWIVSTPILIWLARTYRFKKQTLYTSMGIHLVAAVILFSLHCLVQSYTVSHYFDITFGWSYLKRDFLGFLDMRVMLYAGVLLVVYSIDFYRKNKEIELEEPLLKAKLNKAKFHAILNQVQPDFLLNSIELVNKSLDTSKEEAEKVLTDFSDLLRIMLANIEREQVTIREDLRSYFLYASLLQKRLGHDIQIKTNIDQECFDDLIPPFLVLIPLLEEVARTIKHTAGTITEISYNAYQLGDEVQLEAVIKGKGILAGPMADLLQVTGITEVMGRLEKEYGKEVQLTTKGLSNEIRVSVILPLKKVQNDYETMFLTNANGL</sequence>
<keyword evidence="3" id="KW-0418">Kinase</keyword>
<dbReference type="Pfam" id="PF06580">
    <property type="entry name" value="His_kinase"/>
    <property type="match status" value="1"/>
</dbReference>
<feature type="transmembrane region" description="Helical" evidence="1">
    <location>
        <begin position="80"/>
        <end position="102"/>
    </location>
</feature>
<dbReference type="InterPro" id="IPR050640">
    <property type="entry name" value="Bact_2-comp_sensor_kinase"/>
</dbReference>
<comment type="caution">
    <text evidence="3">The sequence shown here is derived from an EMBL/GenBank/DDBJ whole genome shotgun (WGS) entry which is preliminary data.</text>
</comment>
<keyword evidence="4" id="KW-1185">Reference proteome</keyword>
<dbReference type="Proteomes" id="UP001207918">
    <property type="component" value="Unassembled WGS sequence"/>
</dbReference>
<keyword evidence="1" id="KW-0472">Membrane</keyword>
<dbReference type="GO" id="GO:0016301">
    <property type="term" value="F:kinase activity"/>
    <property type="evidence" value="ECO:0007669"/>
    <property type="project" value="UniProtKB-KW"/>
</dbReference>
<evidence type="ECO:0000313" key="3">
    <source>
        <dbReference type="EMBL" id="MCW9705978.1"/>
    </source>
</evidence>
<gene>
    <name evidence="3" type="ORF">J6I44_03905</name>
</gene>
<proteinExistence type="predicted"/>
<dbReference type="EMBL" id="JAGGJA010000002">
    <property type="protein sequence ID" value="MCW9705978.1"/>
    <property type="molecule type" value="Genomic_DNA"/>
</dbReference>
<protein>
    <submittedName>
        <fullName evidence="3">Histidine kinase</fullName>
    </submittedName>
</protein>
<organism evidence="3 4">
    <name type="scientific">Fodinibius salsisoli</name>
    <dbReference type="NCBI Taxonomy" id="2820877"/>
    <lineage>
        <taxon>Bacteria</taxon>
        <taxon>Pseudomonadati</taxon>
        <taxon>Balneolota</taxon>
        <taxon>Balneolia</taxon>
        <taxon>Balneolales</taxon>
        <taxon>Balneolaceae</taxon>
        <taxon>Fodinibius</taxon>
    </lineage>
</organism>